<dbReference type="Gene3D" id="1.10.1200.10">
    <property type="entry name" value="ACP-like"/>
    <property type="match status" value="1"/>
</dbReference>
<feature type="domain" description="Carrier" evidence="1">
    <location>
        <begin position="6"/>
        <end position="65"/>
    </location>
</feature>
<dbReference type="InterPro" id="IPR009081">
    <property type="entry name" value="PP-bd_ACP"/>
</dbReference>
<accession>A0A0G1XAW3</accession>
<dbReference type="Proteomes" id="UP000034956">
    <property type="component" value="Unassembled WGS sequence"/>
</dbReference>
<evidence type="ECO:0000313" key="3">
    <source>
        <dbReference type="Proteomes" id="UP000034956"/>
    </source>
</evidence>
<dbReference type="SUPFAM" id="SSF47336">
    <property type="entry name" value="ACP-like"/>
    <property type="match status" value="1"/>
</dbReference>
<sequence length="76" mass="8905">MRTFNEIVGEIFKISQDKIRDDMSSRDIPEWDSMNYLLFISELEKNFGLSFTMQEVITAEVLGDLRKVVEERGKKS</sequence>
<evidence type="ECO:0000313" key="2">
    <source>
        <dbReference type="EMBL" id="KKU91480.1"/>
    </source>
</evidence>
<evidence type="ECO:0000259" key="1">
    <source>
        <dbReference type="Pfam" id="PF00550"/>
    </source>
</evidence>
<gene>
    <name evidence="2" type="ORF">UY23_C0001G0086</name>
</gene>
<dbReference type="EMBL" id="LCPF01000001">
    <property type="protein sequence ID" value="KKU91480.1"/>
    <property type="molecule type" value="Genomic_DNA"/>
</dbReference>
<dbReference type="AlphaFoldDB" id="A0A0G1XAW3"/>
<proteinExistence type="predicted"/>
<dbReference type="Pfam" id="PF00550">
    <property type="entry name" value="PP-binding"/>
    <property type="match status" value="1"/>
</dbReference>
<name>A0A0G1XAW3_9BACT</name>
<protein>
    <submittedName>
        <fullName evidence="2">Acyl carrier protein</fullName>
    </submittedName>
</protein>
<reference evidence="2 3" key="1">
    <citation type="journal article" date="2015" name="Nature">
        <title>rRNA introns, odd ribosomes, and small enigmatic genomes across a large radiation of phyla.</title>
        <authorList>
            <person name="Brown C.T."/>
            <person name="Hug L.A."/>
            <person name="Thomas B.C."/>
            <person name="Sharon I."/>
            <person name="Castelle C.J."/>
            <person name="Singh A."/>
            <person name="Wilkins M.J."/>
            <person name="Williams K.H."/>
            <person name="Banfield J.F."/>
        </authorList>
    </citation>
    <scope>NUCLEOTIDE SEQUENCE [LARGE SCALE GENOMIC DNA]</scope>
</reference>
<organism evidence="2 3">
    <name type="scientific">Candidatus Jorgensenbacteria bacterium GW2011_GWA1_48_11</name>
    <dbReference type="NCBI Taxonomy" id="1618660"/>
    <lineage>
        <taxon>Bacteria</taxon>
        <taxon>Candidatus Joergenseniibacteriota</taxon>
    </lineage>
</organism>
<dbReference type="InterPro" id="IPR036736">
    <property type="entry name" value="ACP-like_sf"/>
</dbReference>
<comment type="caution">
    <text evidence="2">The sequence shown here is derived from an EMBL/GenBank/DDBJ whole genome shotgun (WGS) entry which is preliminary data.</text>
</comment>